<sequence>MSVSASVEGTVFVDFQGVLGNSELEMLAGEAPGFVEATGVRCVVANIQKVADVTTAAKRVSVLSRVAAESSLEKRPRIVIVGRCAGGCGPCEATYKPLAENAGLVVDCASTPSAARALVGL</sequence>
<evidence type="ECO:0000313" key="2">
    <source>
        <dbReference type="Proteomes" id="UP001056201"/>
    </source>
</evidence>
<reference evidence="1" key="1">
    <citation type="submission" date="2022-05" db="EMBL/GenBank/DDBJ databases">
        <title>An RpoN-dependent PEP-CTERM gene is involved in floc formation of an Aquincola tertiaricarbonis strain.</title>
        <authorList>
            <person name="Qiu D."/>
            <person name="Xia M."/>
        </authorList>
    </citation>
    <scope>NUCLEOTIDE SEQUENCE</scope>
    <source>
        <strain evidence="1">RN12</strain>
    </source>
</reference>
<gene>
    <name evidence="1" type="ORF">MW290_25445</name>
</gene>
<dbReference type="Proteomes" id="UP001056201">
    <property type="component" value="Chromosome 2"/>
</dbReference>
<protein>
    <submittedName>
        <fullName evidence="1">Uncharacterized protein</fullName>
    </submittedName>
</protein>
<organism evidence="1 2">
    <name type="scientific">Aquincola tertiaricarbonis</name>
    <dbReference type="NCBI Taxonomy" id="391953"/>
    <lineage>
        <taxon>Bacteria</taxon>
        <taxon>Pseudomonadati</taxon>
        <taxon>Pseudomonadota</taxon>
        <taxon>Betaproteobacteria</taxon>
        <taxon>Burkholderiales</taxon>
        <taxon>Sphaerotilaceae</taxon>
        <taxon>Aquincola</taxon>
    </lineage>
</organism>
<keyword evidence="2" id="KW-1185">Reference proteome</keyword>
<dbReference type="EMBL" id="CP097636">
    <property type="protein sequence ID" value="URI08916.1"/>
    <property type="molecule type" value="Genomic_DNA"/>
</dbReference>
<evidence type="ECO:0000313" key="1">
    <source>
        <dbReference type="EMBL" id="URI08916.1"/>
    </source>
</evidence>
<name>A0ABY4SD01_AQUTE</name>
<accession>A0ABY4SD01</accession>
<dbReference type="RefSeq" id="WP_250197134.1">
    <property type="nucleotide sequence ID" value="NZ_CP097636.1"/>
</dbReference>
<proteinExistence type="predicted"/>